<dbReference type="EMBL" id="VSSQ01113316">
    <property type="protein sequence ID" value="MPN49765.1"/>
    <property type="molecule type" value="Genomic_DNA"/>
</dbReference>
<accession>A0A645IEQ6</accession>
<sequence length="91" mass="10477">MKLYEDRTLIPKALTDNELGDLLQLSNRRRVAWELNVGAIFGDPALARRLWTLGRENSVVFHFGTDAHTLINIDTRQFLPRLEDILNTSDK</sequence>
<evidence type="ECO:0000313" key="1">
    <source>
        <dbReference type="EMBL" id="MPN49765.1"/>
    </source>
</evidence>
<comment type="caution">
    <text evidence="1">The sequence shown here is derived from an EMBL/GenBank/DDBJ whole genome shotgun (WGS) entry which is preliminary data.</text>
</comment>
<protein>
    <submittedName>
        <fullName evidence="1">Uncharacterized protein</fullName>
    </submittedName>
</protein>
<organism evidence="1">
    <name type="scientific">bioreactor metagenome</name>
    <dbReference type="NCBI Taxonomy" id="1076179"/>
    <lineage>
        <taxon>unclassified sequences</taxon>
        <taxon>metagenomes</taxon>
        <taxon>ecological metagenomes</taxon>
    </lineage>
</organism>
<proteinExistence type="predicted"/>
<reference evidence="1" key="1">
    <citation type="submission" date="2019-08" db="EMBL/GenBank/DDBJ databases">
        <authorList>
            <person name="Kucharzyk K."/>
            <person name="Murdoch R.W."/>
            <person name="Higgins S."/>
            <person name="Loffler F."/>
        </authorList>
    </citation>
    <scope>NUCLEOTIDE SEQUENCE</scope>
</reference>
<gene>
    <name evidence="1" type="ORF">SDC9_197387</name>
</gene>
<name>A0A645IEQ6_9ZZZZ</name>
<dbReference type="AlphaFoldDB" id="A0A645IEQ6"/>